<sequence length="119" mass="13882">MLNFLSIQIDLNPIHLDYDILNIVLIIIAAIRYDNPSAGNICNRTLNVLKLLIHFGFMIIIIDVNKTNRFIIPNNRFSLYDLDILPIDRIYDYLRKIENNNNNNKNNIIINIFSSPPNQ</sequence>
<reference evidence="1 2" key="2">
    <citation type="journal article" date="2022" name="Mol. Biol. Evol.">
        <title>Comparative Genomics Reveals Insights into the Divergent Evolution of Astigmatic Mites and Household Pest Adaptations.</title>
        <authorList>
            <person name="Xiong Q."/>
            <person name="Wan A.T."/>
            <person name="Liu X."/>
            <person name="Fung C.S."/>
            <person name="Xiao X."/>
            <person name="Malainual N."/>
            <person name="Hou J."/>
            <person name="Wang L."/>
            <person name="Wang M."/>
            <person name="Yang K.Y."/>
            <person name="Cui Y."/>
            <person name="Leung E.L."/>
            <person name="Nong W."/>
            <person name="Shin S.K."/>
            <person name="Au S.W."/>
            <person name="Jeong K.Y."/>
            <person name="Chew F.T."/>
            <person name="Hui J.H."/>
            <person name="Leung T.F."/>
            <person name="Tungtrongchitr A."/>
            <person name="Zhong N."/>
            <person name="Liu Z."/>
            <person name="Tsui S.K."/>
        </authorList>
    </citation>
    <scope>NUCLEOTIDE SEQUENCE [LARGE SCALE GENOMIC DNA]</scope>
    <source>
        <strain evidence="1">Derp</strain>
    </source>
</reference>
<evidence type="ECO:0000313" key="1">
    <source>
        <dbReference type="EMBL" id="KAH9418344.1"/>
    </source>
</evidence>
<accession>A0ABQ8J718</accession>
<organism evidence="1 2">
    <name type="scientific">Dermatophagoides pteronyssinus</name>
    <name type="common">European house dust mite</name>
    <dbReference type="NCBI Taxonomy" id="6956"/>
    <lineage>
        <taxon>Eukaryota</taxon>
        <taxon>Metazoa</taxon>
        <taxon>Ecdysozoa</taxon>
        <taxon>Arthropoda</taxon>
        <taxon>Chelicerata</taxon>
        <taxon>Arachnida</taxon>
        <taxon>Acari</taxon>
        <taxon>Acariformes</taxon>
        <taxon>Sarcoptiformes</taxon>
        <taxon>Astigmata</taxon>
        <taxon>Psoroptidia</taxon>
        <taxon>Analgoidea</taxon>
        <taxon>Pyroglyphidae</taxon>
        <taxon>Dermatophagoidinae</taxon>
        <taxon>Dermatophagoides</taxon>
    </lineage>
</organism>
<dbReference type="EMBL" id="NJHN03000064">
    <property type="protein sequence ID" value="KAH9418344.1"/>
    <property type="molecule type" value="Genomic_DNA"/>
</dbReference>
<reference evidence="1 2" key="1">
    <citation type="journal article" date="2018" name="J. Allergy Clin. Immunol.">
        <title>High-quality assembly of Dermatophagoides pteronyssinus genome and transcriptome reveals a wide range of novel allergens.</title>
        <authorList>
            <person name="Liu X.Y."/>
            <person name="Yang K.Y."/>
            <person name="Wang M.Q."/>
            <person name="Kwok J.S."/>
            <person name="Zeng X."/>
            <person name="Yang Z."/>
            <person name="Xiao X.J."/>
            <person name="Lau C.P."/>
            <person name="Li Y."/>
            <person name="Huang Z.M."/>
            <person name="Ba J.G."/>
            <person name="Yim A.K."/>
            <person name="Ouyang C.Y."/>
            <person name="Ngai S.M."/>
            <person name="Chan T.F."/>
            <person name="Leung E.L."/>
            <person name="Liu L."/>
            <person name="Liu Z.G."/>
            <person name="Tsui S.K."/>
        </authorList>
    </citation>
    <scope>NUCLEOTIDE SEQUENCE [LARGE SCALE GENOMIC DNA]</scope>
    <source>
        <strain evidence="1">Derp</strain>
    </source>
</reference>
<gene>
    <name evidence="1" type="ORF">DERP_010211</name>
</gene>
<keyword evidence="2" id="KW-1185">Reference proteome</keyword>
<name>A0ABQ8J718_DERPT</name>
<dbReference type="Proteomes" id="UP000887458">
    <property type="component" value="Unassembled WGS sequence"/>
</dbReference>
<evidence type="ECO:0000313" key="2">
    <source>
        <dbReference type="Proteomes" id="UP000887458"/>
    </source>
</evidence>
<proteinExistence type="predicted"/>
<protein>
    <submittedName>
        <fullName evidence="1">Uncharacterized protein</fullName>
    </submittedName>
</protein>
<comment type="caution">
    <text evidence="1">The sequence shown here is derived from an EMBL/GenBank/DDBJ whole genome shotgun (WGS) entry which is preliminary data.</text>
</comment>